<evidence type="ECO:0000313" key="1">
    <source>
        <dbReference type="EMBL" id="JAE19343.1"/>
    </source>
</evidence>
<name>A0A0A9GF82_ARUDO</name>
<accession>A0A0A9GF82</accession>
<dbReference type="AlphaFoldDB" id="A0A0A9GF82"/>
<proteinExistence type="predicted"/>
<reference evidence="1" key="1">
    <citation type="submission" date="2014-09" db="EMBL/GenBank/DDBJ databases">
        <authorList>
            <person name="Magalhaes I.L.F."/>
            <person name="Oliveira U."/>
            <person name="Santos F.R."/>
            <person name="Vidigal T.H.D.A."/>
            <person name="Brescovit A.D."/>
            <person name="Santos A.J."/>
        </authorList>
    </citation>
    <scope>NUCLEOTIDE SEQUENCE</scope>
    <source>
        <tissue evidence="1">Shoot tissue taken approximately 20 cm above the soil surface</tissue>
    </source>
</reference>
<organism evidence="1">
    <name type="scientific">Arundo donax</name>
    <name type="common">Giant reed</name>
    <name type="synonym">Donax arundinaceus</name>
    <dbReference type="NCBI Taxonomy" id="35708"/>
    <lineage>
        <taxon>Eukaryota</taxon>
        <taxon>Viridiplantae</taxon>
        <taxon>Streptophyta</taxon>
        <taxon>Embryophyta</taxon>
        <taxon>Tracheophyta</taxon>
        <taxon>Spermatophyta</taxon>
        <taxon>Magnoliopsida</taxon>
        <taxon>Liliopsida</taxon>
        <taxon>Poales</taxon>
        <taxon>Poaceae</taxon>
        <taxon>PACMAD clade</taxon>
        <taxon>Arundinoideae</taxon>
        <taxon>Arundineae</taxon>
        <taxon>Arundo</taxon>
    </lineage>
</organism>
<dbReference type="EMBL" id="GBRH01178553">
    <property type="protein sequence ID" value="JAE19343.1"/>
    <property type="molecule type" value="Transcribed_RNA"/>
</dbReference>
<reference evidence="1" key="2">
    <citation type="journal article" date="2015" name="Data Brief">
        <title>Shoot transcriptome of the giant reed, Arundo donax.</title>
        <authorList>
            <person name="Barrero R.A."/>
            <person name="Guerrero F.D."/>
            <person name="Moolhuijzen P."/>
            <person name="Goolsby J.A."/>
            <person name="Tidwell J."/>
            <person name="Bellgard S.E."/>
            <person name="Bellgard M.I."/>
        </authorList>
    </citation>
    <scope>NUCLEOTIDE SEQUENCE</scope>
    <source>
        <tissue evidence="1">Shoot tissue taken approximately 20 cm above the soil surface</tissue>
    </source>
</reference>
<sequence>MLAAPTESRVLSARFLALSVREKVARRRAWSGSSGSSGARVVGCTASAE</sequence>
<protein>
    <submittedName>
        <fullName evidence="1">Uncharacterized protein</fullName>
    </submittedName>
</protein>